<protein>
    <submittedName>
        <fullName evidence="3">Uncharacterized protein</fullName>
    </submittedName>
</protein>
<keyword evidence="1" id="KW-0472">Membrane</keyword>
<dbReference type="AlphaFoldDB" id="A0A371R2X6"/>
<dbReference type="EMBL" id="NMUF01000020">
    <property type="protein sequence ID" value="RFA98158.1"/>
    <property type="molecule type" value="Genomic_DNA"/>
</dbReference>
<reference evidence="4 5" key="1">
    <citation type="submission" date="2017-07" db="EMBL/GenBank/DDBJ databases">
        <title>Draft genome sequence of aerobic hyperthermophilic archaea, Pyrobaculum aerophilum YKB31 and YKB32.</title>
        <authorList>
            <person name="Mochizuki T."/>
            <person name="Berliner A.J."/>
            <person name="Yoshida-Takashima Y."/>
            <person name="Takaki Y."/>
            <person name="Nunoura T."/>
            <person name="Takai K."/>
        </authorList>
    </citation>
    <scope>NUCLEOTIDE SEQUENCE [LARGE SCALE GENOMIC DNA]</scope>
    <source>
        <strain evidence="2 5">YKB31</strain>
        <strain evidence="3 4">YKB32</strain>
    </source>
</reference>
<evidence type="ECO:0000313" key="5">
    <source>
        <dbReference type="Proteomes" id="UP000257123"/>
    </source>
</evidence>
<feature type="transmembrane region" description="Helical" evidence="1">
    <location>
        <begin position="5"/>
        <end position="21"/>
    </location>
</feature>
<dbReference type="Proteomes" id="UP000256877">
    <property type="component" value="Unassembled WGS sequence"/>
</dbReference>
<dbReference type="EMBL" id="NMUE01000023">
    <property type="protein sequence ID" value="RFA95315.1"/>
    <property type="molecule type" value="Genomic_DNA"/>
</dbReference>
<feature type="transmembrane region" description="Helical" evidence="1">
    <location>
        <begin position="98"/>
        <end position="121"/>
    </location>
</feature>
<evidence type="ECO:0000313" key="2">
    <source>
        <dbReference type="EMBL" id="RFA95315.1"/>
    </source>
</evidence>
<accession>A0A371R2X6</accession>
<name>A0A371R2X6_9CREN</name>
<feature type="transmembrane region" description="Helical" evidence="1">
    <location>
        <begin position="141"/>
        <end position="163"/>
    </location>
</feature>
<organism evidence="3 4">
    <name type="scientific">Pyrobaculum aerophilum</name>
    <dbReference type="NCBI Taxonomy" id="13773"/>
    <lineage>
        <taxon>Archaea</taxon>
        <taxon>Thermoproteota</taxon>
        <taxon>Thermoprotei</taxon>
        <taxon>Thermoproteales</taxon>
        <taxon>Thermoproteaceae</taxon>
        <taxon>Pyrobaculum</taxon>
    </lineage>
</organism>
<evidence type="ECO:0000256" key="1">
    <source>
        <dbReference type="SAM" id="Phobius"/>
    </source>
</evidence>
<keyword evidence="1" id="KW-0812">Transmembrane</keyword>
<evidence type="ECO:0000313" key="3">
    <source>
        <dbReference type="EMBL" id="RFA98158.1"/>
    </source>
</evidence>
<gene>
    <name evidence="2" type="ORF">CGL51_07750</name>
    <name evidence="3" type="ORF">CGL52_07815</name>
</gene>
<proteinExistence type="predicted"/>
<feature type="transmembrane region" description="Helical" evidence="1">
    <location>
        <begin position="27"/>
        <end position="46"/>
    </location>
</feature>
<comment type="caution">
    <text evidence="3">The sequence shown here is derived from an EMBL/GenBank/DDBJ whole genome shotgun (WGS) entry which is preliminary data.</text>
</comment>
<sequence>MKLKVFLLLLFLFYGVVWLVVPWGSLVGLFFGVYVWLWVLAFLVVVGFSKVRVGLAFLAVLPLVVSSVFPPALVVAPFVLLFVFVLMWYVAARRFGILWGFLYVVSVHMFAAVAMALTDLVTGLATRANMVGLNPYERVDVAIFLTLSSAYFVTANVVAVRLYKRFEKG</sequence>
<feature type="transmembrane region" description="Helical" evidence="1">
    <location>
        <begin position="53"/>
        <end position="69"/>
    </location>
</feature>
<feature type="transmembrane region" description="Helical" evidence="1">
    <location>
        <begin position="75"/>
        <end position="91"/>
    </location>
</feature>
<dbReference type="Proteomes" id="UP000257123">
    <property type="component" value="Unassembled WGS sequence"/>
</dbReference>
<evidence type="ECO:0000313" key="4">
    <source>
        <dbReference type="Proteomes" id="UP000256877"/>
    </source>
</evidence>
<keyword evidence="1" id="KW-1133">Transmembrane helix</keyword>